<keyword evidence="1" id="KW-0812">Transmembrane</keyword>
<protein>
    <recommendedName>
        <fullName evidence="4">DUF485 domain-containing protein</fullName>
    </recommendedName>
</protein>
<reference evidence="2 3" key="1">
    <citation type="submission" date="2020-11" db="EMBL/GenBank/DDBJ databases">
        <title>The genome sequence of Novosphingobium sp. 1Y9A.</title>
        <authorList>
            <person name="Liu Y."/>
        </authorList>
    </citation>
    <scope>NUCLEOTIDE SEQUENCE [LARGE SCALE GENOMIC DNA]</scope>
    <source>
        <strain evidence="2 3">1Y9A</strain>
    </source>
</reference>
<name>A0ABS0HFG6_9SPHN</name>
<proteinExistence type="predicted"/>
<evidence type="ECO:0008006" key="4">
    <source>
        <dbReference type="Google" id="ProtNLM"/>
    </source>
</evidence>
<dbReference type="Proteomes" id="UP000600799">
    <property type="component" value="Unassembled WGS sequence"/>
</dbReference>
<feature type="transmembrane region" description="Helical" evidence="1">
    <location>
        <begin position="26"/>
        <end position="46"/>
    </location>
</feature>
<evidence type="ECO:0000256" key="1">
    <source>
        <dbReference type="SAM" id="Phobius"/>
    </source>
</evidence>
<dbReference type="RefSeq" id="WP_196275247.1">
    <property type="nucleotide sequence ID" value="NZ_JADQDC010000004.1"/>
</dbReference>
<comment type="caution">
    <text evidence="2">The sequence shown here is derived from an EMBL/GenBank/DDBJ whole genome shotgun (WGS) entry which is preliminary data.</text>
</comment>
<keyword evidence="1" id="KW-1133">Transmembrane helix</keyword>
<evidence type="ECO:0000313" key="2">
    <source>
        <dbReference type="EMBL" id="MBF9150913.1"/>
    </source>
</evidence>
<keyword evidence="1" id="KW-0472">Membrane</keyword>
<dbReference type="EMBL" id="JADQDC010000004">
    <property type="protein sequence ID" value="MBF9150913.1"/>
    <property type="molecule type" value="Genomic_DNA"/>
</dbReference>
<organism evidence="2 3">
    <name type="scientific">Novosphingobium jiangmenense</name>
    <dbReference type="NCBI Taxonomy" id="2791981"/>
    <lineage>
        <taxon>Bacteria</taxon>
        <taxon>Pseudomonadati</taxon>
        <taxon>Pseudomonadota</taxon>
        <taxon>Alphaproteobacteria</taxon>
        <taxon>Sphingomonadales</taxon>
        <taxon>Sphingomonadaceae</taxon>
        <taxon>Novosphingobium</taxon>
    </lineage>
</organism>
<gene>
    <name evidence="2" type="ORF">I2488_07850</name>
</gene>
<accession>A0ABS0HFG6</accession>
<keyword evidence="3" id="KW-1185">Reference proteome</keyword>
<sequence>MVGRSPLDDPENARFAWARYRQIMRWMALFSTAVVGVVLYVLYLQIGFVSIHLYIASALGVWLTIMLMAALMGLVFLSSGTGHDESIEDRLEDERNR</sequence>
<evidence type="ECO:0000313" key="3">
    <source>
        <dbReference type="Proteomes" id="UP000600799"/>
    </source>
</evidence>
<feature type="transmembrane region" description="Helical" evidence="1">
    <location>
        <begin position="52"/>
        <end position="77"/>
    </location>
</feature>